<dbReference type="PANTHER" id="PTHR30126">
    <property type="entry name" value="HTH-TYPE TRANSCRIPTIONAL REGULATOR"/>
    <property type="match status" value="1"/>
</dbReference>
<dbReference type="InterPro" id="IPR005119">
    <property type="entry name" value="LysR_subst-bd"/>
</dbReference>
<dbReference type="RefSeq" id="WP_170302835.1">
    <property type="nucleotide sequence ID" value="NZ_BKAJ01000015.1"/>
</dbReference>
<dbReference type="EMBL" id="BKAJ01000015">
    <property type="protein sequence ID" value="GEP53665.1"/>
    <property type="molecule type" value="Genomic_DNA"/>
</dbReference>
<evidence type="ECO:0000256" key="3">
    <source>
        <dbReference type="ARBA" id="ARBA00023125"/>
    </source>
</evidence>
<proteinExistence type="inferred from homology"/>
<dbReference type="Pfam" id="PF00126">
    <property type="entry name" value="HTH_1"/>
    <property type="match status" value="1"/>
</dbReference>
<dbReference type="GO" id="GO:0003700">
    <property type="term" value="F:DNA-binding transcription factor activity"/>
    <property type="evidence" value="ECO:0007669"/>
    <property type="project" value="InterPro"/>
</dbReference>
<dbReference type="PRINTS" id="PR00039">
    <property type="entry name" value="HTHLYSR"/>
</dbReference>
<evidence type="ECO:0000259" key="5">
    <source>
        <dbReference type="PROSITE" id="PS50931"/>
    </source>
</evidence>
<dbReference type="Gene3D" id="3.40.190.290">
    <property type="match status" value="1"/>
</dbReference>
<evidence type="ECO:0000256" key="4">
    <source>
        <dbReference type="ARBA" id="ARBA00023163"/>
    </source>
</evidence>
<dbReference type="Pfam" id="PF03466">
    <property type="entry name" value="LysR_substrate"/>
    <property type="match status" value="1"/>
</dbReference>
<reference evidence="6 7" key="1">
    <citation type="submission" date="2019-07" db="EMBL/GenBank/DDBJ databases">
        <title>Whole genome shotgun sequence of Reyranella soli NBRC 108950.</title>
        <authorList>
            <person name="Hosoyama A."/>
            <person name="Uohara A."/>
            <person name="Ohji S."/>
            <person name="Ichikawa N."/>
        </authorList>
    </citation>
    <scope>NUCLEOTIDE SEQUENCE [LARGE SCALE GENOMIC DNA]</scope>
    <source>
        <strain evidence="6 7">NBRC 108950</strain>
    </source>
</reference>
<dbReference type="FunFam" id="1.10.10.10:FF:000001">
    <property type="entry name" value="LysR family transcriptional regulator"/>
    <property type="match status" value="1"/>
</dbReference>
<gene>
    <name evidence="6" type="ORF">RSO01_08310</name>
</gene>
<dbReference type="AlphaFoldDB" id="A0A512N3V9"/>
<comment type="caution">
    <text evidence="6">The sequence shown here is derived from an EMBL/GenBank/DDBJ whole genome shotgun (WGS) entry which is preliminary data.</text>
</comment>
<dbReference type="InterPro" id="IPR000847">
    <property type="entry name" value="LysR_HTH_N"/>
</dbReference>
<comment type="similarity">
    <text evidence="1">Belongs to the LysR transcriptional regulatory family.</text>
</comment>
<keyword evidence="2" id="KW-0805">Transcription regulation</keyword>
<feature type="domain" description="HTH lysR-type" evidence="5">
    <location>
        <begin position="1"/>
        <end position="58"/>
    </location>
</feature>
<name>A0A512N3V9_9HYPH</name>
<dbReference type="Proteomes" id="UP000321058">
    <property type="component" value="Unassembled WGS sequence"/>
</dbReference>
<dbReference type="GO" id="GO:0000976">
    <property type="term" value="F:transcription cis-regulatory region binding"/>
    <property type="evidence" value="ECO:0007669"/>
    <property type="project" value="TreeGrafter"/>
</dbReference>
<dbReference type="PROSITE" id="PS50931">
    <property type="entry name" value="HTH_LYSR"/>
    <property type="match status" value="1"/>
</dbReference>
<keyword evidence="4" id="KW-0804">Transcription</keyword>
<sequence>MDIDGLKTFVAIAELGGFTRAGSRLHRSQPAISRRLGLLEQELGAPLFDRLRGRARLTEAGRAFRPHAEAALAALKDGQEAVRDLQSGLSGNLSLALVGTLADTRIVDTLSRFRRRARGVRLELRTASSAEVTDLVRRGEVTLGLRYFFADGADLVTHAAGAEAMLVVAAAGHPLAGRRLRNVTALSGERWIGFPPVRNERDSSGHLLARQLVRAGLDDADVTLIDSLTAQKRLAQAGFGLALVPESSVRDELRQGLLVTLDVPALRAVNPITAIHRRNGYLSPAAKALLALLTNKPLKPRRV</sequence>
<organism evidence="6 7">
    <name type="scientific">Reyranella soli</name>
    <dbReference type="NCBI Taxonomy" id="1230389"/>
    <lineage>
        <taxon>Bacteria</taxon>
        <taxon>Pseudomonadati</taxon>
        <taxon>Pseudomonadota</taxon>
        <taxon>Alphaproteobacteria</taxon>
        <taxon>Hyphomicrobiales</taxon>
        <taxon>Reyranellaceae</taxon>
        <taxon>Reyranella</taxon>
    </lineage>
</organism>
<protein>
    <submittedName>
        <fullName evidence="6">LysR family transcriptional regulator</fullName>
    </submittedName>
</protein>
<dbReference type="PANTHER" id="PTHR30126:SF91">
    <property type="entry name" value="LYSR FAMILY TRANSCRIPTIONAL REGULATOR"/>
    <property type="match status" value="1"/>
</dbReference>
<accession>A0A512N3V9</accession>
<dbReference type="InterPro" id="IPR036388">
    <property type="entry name" value="WH-like_DNA-bd_sf"/>
</dbReference>
<dbReference type="Gene3D" id="1.10.10.10">
    <property type="entry name" value="Winged helix-like DNA-binding domain superfamily/Winged helix DNA-binding domain"/>
    <property type="match status" value="1"/>
</dbReference>
<keyword evidence="3" id="KW-0238">DNA-binding</keyword>
<dbReference type="SUPFAM" id="SSF53850">
    <property type="entry name" value="Periplasmic binding protein-like II"/>
    <property type="match status" value="1"/>
</dbReference>
<evidence type="ECO:0000313" key="6">
    <source>
        <dbReference type="EMBL" id="GEP53665.1"/>
    </source>
</evidence>
<dbReference type="InterPro" id="IPR036390">
    <property type="entry name" value="WH_DNA-bd_sf"/>
</dbReference>
<evidence type="ECO:0000256" key="2">
    <source>
        <dbReference type="ARBA" id="ARBA00023015"/>
    </source>
</evidence>
<dbReference type="SUPFAM" id="SSF46785">
    <property type="entry name" value="Winged helix' DNA-binding domain"/>
    <property type="match status" value="1"/>
</dbReference>
<evidence type="ECO:0000313" key="7">
    <source>
        <dbReference type="Proteomes" id="UP000321058"/>
    </source>
</evidence>
<keyword evidence="7" id="KW-1185">Reference proteome</keyword>
<evidence type="ECO:0000256" key="1">
    <source>
        <dbReference type="ARBA" id="ARBA00009437"/>
    </source>
</evidence>